<gene>
    <name evidence="2" type="ORF">DCC35_19310</name>
</gene>
<dbReference type="OrthoDB" id="9812349at2"/>
<evidence type="ECO:0000313" key="3">
    <source>
        <dbReference type="Proteomes" id="UP000298616"/>
    </source>
</evidence>
<dbReference type="PANTHER" id="PTHR34980:SF2">
    <property type="entry name" value="INNER MEMBRANE PROTEIN YHAH-RELATED"/>
    <property type="match status" value="1"/>
</dbReference>
<keyword evidence="3" id="KW-1185">Reference proteome</keyword>
<keyword evidence="1" id="KW-0472">Membrane</keyword>
<reference evidence="2 3" key="1">
    <citation type="submission" date="2018-04" db="EMBL/GenBank/DDBJ databases">
        <title>Complete genome uncultured novel isolate.</title>
        <authorList>
            <person name="Merlino G."/>
        </authorList>
    </citation>
    <scope>NUCLEOTIDE SEQUENCE [LARGE SCALE GENOMIC DNA]</scope>
    <source>
        <strain evidence="3">R1DC9</strain>
    </source>
</reference>
<feature type="transmembrane region" description="Helical" evidence="1">
    <location>
        <begin position="84"/>
        <end position="104"/>
    </location>
</feature>
<keyword evidence="1" id="KW-0812">Transmembrane</keyword>
<dbReference type="AlphaFoldDB" id="A0A4D7JLI9"/>
<evidence type="ECO:0000256" key="1">
    <source>
        <dbReference type="SAM" id="Phobius"/>
    </source>
</evidence>
<feature type="transmembrane region" description="Helical" evidence="1">
    <location>
        <begin position="50"/>
        <end position="72"/>
    </location>
</feature>
<feature type="transmembrane region" description="Helical" evidence="1">
    <location>
        <begin position="23"/>
        <end position="44"/>
    </location>
</feature>
<evidence type="ECO:0000313" key="2">
    <source>
        <dbReference type="EMBL" id="QCK16729.1"/>
    </source>
</evidence>
<dbReference type="KEGG" id="fpf:DCC35_19310"/>
<name>A0A4D7JLI9_9BACT</name>
<dbReference type="Pfam" id="PF05656">
    <property type="entry name" value="DUF805"/>
    <property type="match status" value="1"/>
</dbReference>
<keyword evidence="1" id="KW-1133">Transmembrane helix</keyword>
<accession>A0A4D7JLI9</accession>
<dbReference type="GO" id="GO:0005886">
    <property type="term" value="C:plasma membrane"/>
    <property type="evidence" value="ECO:0007669"/>
    <property type="project" value="TreeGrafter"/>
</dbReference>
<sequence length="132" mass="15249">MKWYSQVLKNYANFNGRARRKEYWMFVLFNFIFTLITLAIDAAIMYQFSFFIPVLTIAYSLAMMIPSIAVAIRRLHDVGKSGGYFLLAFLPIANIYYIILLLTAGEPNKNMFGEDPKNEKEFSSYDNIVSEA</sequence>
<dbReference type="InterPro" id="IPR008523">
    <property type="entry name" value="DUF805"/>
</dbReference>
<proteinExistence type="predicted"/>
<dbReference type="PANTHER" id="PTHR34980">
    <property type="entry name" value="INNER MEMBRANE PROTEIN-RELATED-RELATED"/>
    <property type="match status" value="1"/>
</dbReference>
<organism evidence="2 3">
    <name type="scientific">Mangrovivirga cuniculi</name>
    <dbReference type="NCBI Taxonomy" id="2715131"/>
    <lineage>
        <taxon>Bacteria</taxon>
        <taxon>Pseudomonadati</taxon>
        <taxon>Bacteroidota</taxon>
        <taxon>Cytophagia</taxon>
        <taxon>Cytophagales</taxon>
        <taxon>Mangrovivirgaceae</taxon>
        <taxon>Mangrovivirga</taxon>
    </lineage>
</organism>
<protein>
    <submittedName>
        <fullName evidence="2">DUF805 domain-containing protein</fullName>
    </submittedName>
</protein>
<dbReference type="RefSeq" id="WP_137092321.1">
    <property type="nucleotide sequence ID" value="NZ_CP028923.1"/>
</dbReference>
<dbReference type="Proteomes" id="UP000298616">
    <property type="component" value="Chromosome"/>
</dbReference>
<dbReference type="EMBL" id="CP028923">
    <property type="protein sequence ID" value="QCK16729.1"/>
    <property type="molecule type" value="Genomic_DNA"/>
</dbReference>